<evidence type="ECO:0000256" key="1">
    <source>
        <dbReference type="SAM" id="MobiDB-lite"/>
    </source>
</evidence>
<proteinExistence type="predicted"/>
<name>A0AAD7BP88_9AGAR</name>
<protein>
    <submittedName>
        <fullName evidence="2">Uncharacterized protein</fullName>
    </submittedName>
</protein>
<gene>
    <name evidence="2" type="ORF">FB45DRAFT_795039</name>
</gene>
<comment type="caution">
    <text evidence="2">The sequence shown here is derived from an EMBL/GenBank/DDBJ whole genome shotgun (WGS) entry which is preliminary data.</text>
</comment>
<organism evidence="2 3">
    <name type="scientific">Roridomyces roridus</name>
    <dbReference type="NCBI Taxonomy" id="1738132"/>
    <lineage>
        <taxon>Eukaryota</taxon>
        <taxon>Fungi</taxon>
        <taxon>Dikarya</taxon>
        <taxon>Basidiomycota</taxon>
        <taxon>Agaricomycotina</taxon>
        <taxon>Agaricomycetes</taxon>
        <taxon>Agaricomycetidae</taxon>
        <taxon>Agaricales</taxon>
        <taxon>Marasmiineae</taxon>
        <taxon>Mycenaceae</taxon>
        <taxon>Roridomyces</taxon>
    </lineage>
</organism>
<feature type="non-terminal residue" evidence="2">
    <location>
        <position position="324"/>
    </location>
</feature>
<evidence type="ECO:0000313" key="2">
    <source>
        <dbReference type="EMBL" id="KAJ7626785.1"/>
    </source>
</evidence>
<keyword evidence="3" id="KW-1185">Reference proteome</keyword>
<dbReference type="Gene3D" id="2.60.120.260">
    <property type="entry name" value="Galactose-binding domain-like"/>
    <property type="match status" value="2"/>
</dbReference>
<dbReference type="Proteomes" id="UP001221142">
    <property type="component" value="Unassembled WGS sequence"/>
</dbReference>
<evidence type="ECO:0000313" key="3">
    <source>
        <dbReference type="Proteomes" id="UP001221142"/>
    </source>
</evidence>
<sequence length="324" mass="33573">MSSAPRRILVDDADSAIQYGAGWSAADTTKFDTLGNFGPVYGGTTHATSSSGSSLSFKFSGTSMAVFGTIDIANTNGVVTPTFSCLVDGVAIPEQNPTFQFPENNWNLCEQTQLSSGTHTLTIIVQTMGQAFYFDYLLYTPTADVDLDGAVLEYMNTDAAVSFQSGWQGWGAQNVTQVNGASVTLNFHGTAVSLIGYVPAELPKTSAGASYTIDGGASTSISLAGLASDSTTTLYTVPILQVTGLSPAAHSLVVTYGGDNTHTPLPVGWFYVTNSVLAAAAPPPPPPSSQPQQQPTSSSATHTATLTKTFTSAGSVFTTTSLSV</sequence>
<reference evidence="2" key="1">
    <citation type="submission" date="2023-03" db="EMBL/GenBank/DDBJ databases">
        <title>Massive genome expansion in bonnet fungi (Mycena s.s.) driven by repeated elements and novel gene families across ecological guilds.</title>
        <authorList>
            <consortium name="Lawrence Berkeley National Laboratory"/>
            <person name="Harder C.B."/>
            <person name="Miyauchi S."/>
            <person name="Viragh M."/>
            <person name="Kuo A."/>
            <person name="Thoen E."/>
            <person name="Andreopoulos B."/>
            <person name="Lu D."/>
            <person name="Skrede I."/>
            <person name="Drula E."/>
            <person name="Henrissat B."/>
            <person name="Morin E."/>
            <person name="Kohler A."/>
            <person name="Barry K."/>
            <person name="LaButti K."/>
            <person name="Morin E."/>
            <person name="Salamov A."/>
            <person name="Lipzen A."/>
            <person name="Mereny Z."/>
            <person name="Hegedus B."/>
            <person name="Baldrian P."/>
            <person name="Stursova M."/>
            <person name="Weitz H."/>
            <person name="Taylor A."/>
            <person name="Grigoriev I.V."/>
            <person name="Nagy L.G."/>
            <person name="Martin F."/>
            <person name="Kauserud H."/>
        </authorList>
    </citation>
    <scope>NUCLEOTIDE SEQUENCE</scope>
    <source>
        <strain evidence="2">9284</strain>
    </source>
</reference>
<dbReference type="AlphaFoldDB" id="A0AAD7BP88"/>
<dbReference type="EMBL" id="JARKIF010000011">
    <property type="protein sequence ID" value="KAJ7626785.1"/>
    <property type="molecule type" value="Genomic_DNA"/>
</dbReference>
<feature type="compositionally biased region" description="Low complexity" evidence="1">
    <location>
        <begin position="290"/>
        <end position="302"/>
    </location>
</feature>
<accession>A0AAD7BP88</accession>
<feature type="region of interest" description="Disordered" evidence="1">
    <location>
        <begin position="280"/>
        <end position="302"/>
    </location>
</feature>